<dbReference type="SUPFAM" id="SSF50156">
    <property type="entry name" value="PDZ domain-like"/>
    <property type="match status" value="2"/>
</dbReference>
<feature type="domain" description="PDZ" evidence="12">
    <location>
        <begin position="208"/>
        <end position="280"/>
    </location>
</feature>
<reference evidence="13 14" key="1">
    <citation type="submission" date="2018-06" db="EMBL/GenBank/DDBJ databases">
        <authorList>
            <consortium name="Pathogen Informatics"/>
            <person name="Doyle S."/>
        </authorList>
    </citation>
    <scope>NUCLEOTIDE SEQUENCE [LARGE SCALE GENOMIC DNA]</scope>
    <source>
        <strain evidence="13 14">NCTC13337</strain>
    </source>
</reference>
<keyword evidence="10 11" id="KW-0472">Membrane</keyword>
<comment type="cofactor">
    <cofactor evidence="1 11">
        <name>Zn(2+)</name>
        <dbReference type="ChEBI" id="CHEBI:29105"/>
    </cofactor>
</comment>
<evidence type="ECO:0000313" key="13">
    <source>
        <dbReference type="EMBL" id="SUO93138.1"/>
    </source>
</evidence>
<keyword evidence="6 11" id="KW-0378">Hydrolase</keyword>
<keyword evidence="4 13" id="KW-0645">Protease</keyword>
<keyword evidence="11" id="KW-0479">Metal-binding</keyword>
<evidence type="ECO:0000256" key="5">
    <source>
        <dbReference type="ARBA" id="ARBA00022692"/>
    </source>
</evidence>
<dbReference type="GO" id="GO:0046872">
    <property type="term" value="F:metal ion binding"/>
    <property type="evidence" value="ECO:0007669"/>
    <property type="project" value="UniProtKB-KW"/>
</dbReference>
<evidence type="ECO:0000259" key="12">
    <source>
        <dbReference type="SMART" id="SM00228"/>
    </source>
</evidence>
<dbReference type="CDD" id="cd06163">
    <property type="entry name" value="S2P-M50_PDZ_RseP-like"/>
    <property type="match status" value="1"/>
</dbReference>
<dbReference type="Pfam" id="PF02163">
    <property type="entry name" value="Peptidase_M50"/>
    <property type="match status" value="1"/>
</dbReference>
<dbReference type="GO" id="GO:0006508">
    <property type="term" value="P:proteolysis"/>
    <property type="evidence" value="ECO:0007669"/>
    <property type="project" value="UniProtKB-KW"/>
</dbReference>
<dbReference type="InterPro" id="IPR004387">
    <property type="entry name" value="Pept_M50_Zn"/>
</dbReference>
<dbReference type="EMBL" id="UHIC01000001">
    <property type="protein sequence ID" value="SUO93138.1"/>
    <property type="molecule type" value="Genomic_DNA"/>
</dbReference>
<dbReference type="NCBIfam" id="TIGR00054">
    <property type="entry name" value="RIP metalloprotease RseP"/>
    <property type="match status" value="1"/>
</dbReference>
<comment type="subcellular location">
    <subcellularLocation>
        <location evidence="2">Membrane</location>
        <topology evidence="2">Multi-pass membrane protein</topology>
    </subcellularLocation>
</comment>
<feature type="domain" description="PDZ" evidence="12">
    <location>
        <begin position="118"/>
        <end position="186"/>
    </location>
</feature>
<proteinExistence type="inferred from homology"/>
<name>A0A380MLL1_9GAMM</name>
<dbReference type="InterPro" id="IPR041489">
    <property type="entry name" value="PDZ_6"/>
</dbReference>
<feature type="transmembrane region" description="Helical" evidence="11">
    <location>
        <begin position="99"/>
        <end position="122"/>
    </location>
</feature>
<evidence type="ECO:0000256" key="6">
    <source>
        <dbReference type="ARBA" id="ARBA00022801"/>
    </source>
</evidence>
<dbReference type="PANTHER" id="PTHR42837:SF2">
    <property type="entry name" value="MEMBRANE METALLOPROTEASE ARASP2, CHLOROPLASTIC-RELATED"/>
    <property type="match status" value="1"/>
</dbReference>
<organism evidence="13 14">
    <name type="scientific">Suttonella ornithocola</name>
    <dbReference type="NCBI Taxonomy" id="279832"/>
    <lineage>
        <taxon>Bacteria</taxon>
        <taxon>Pseudomonadati</taxon>
        <taxon>Pseudomonadota</taxon>
        <taxon>Gammaproteobacteria</taxon>
        <taxon>Cardiobacteriales</taxon>
        <taxon>Cardiobacteriaceae</taxon>
        <taxon>Suttonella</taxon>
    </lineage>
</organism>
<dbReference type="CDD" id="cd23081">
    <property type="entry name" value="cpPDZ_EcRseP-like"/>
    <property type="match status" value="1"/>
</dbReference>
<dbReference type="RefSeq" id="WP_072576202.1">
    <property type="nucleotide sequence ID" value="NZ_LWHB01000056.1"/>
</dbReference>
<dbReference type="InterPro" id="IPR001478">
    <property type="entry name" value="PDZ"/>
</dbReference>
<evidence type="ECO:0000256" key="2">
    <source>
        <dbReference type="ARBA" id="ARBA00004141"/>
    </source>
</evidence>
<evidence type="ECO:0000256" key="10">
    <source>
        <dbReference type="ARBA" id="ARBA00023136"/>
    </source>
</evidence>
<evidence type="ECO:0000256" key="9">
    <source>
        <dbReference type="ARBA" id="ARBA00023049"/>
    </source>
</evidence>
<feature type="transmembrane region" description="Helical" evidence="11">
    <location>
        <begin position="6"/>
        <end position="28"/>
    </location>
</feature>
<dbReference type="GO" id="GO:0016020">
    <property type="term" value="C:membrane"/>
    <property type="evidence" value="ECO:0007669"/>
    <property type="project" value="UniProtKB-SubCell"/>
</dbReference>
<dbReference type="SMART" id="SM00228">
    <property type="entry name" value="PDZ"/>
    <property type="match status" value="2"/>
</dbReference>
<dbReference type="OrthoDB" id="9782003at2"/>
<evidence type="ECO:0000256" key="1">
    <source>
        <dbReference type="ARBA" id="ARBA00001947"/>
    </source>
</evidence>
<dbReference type="Gene3D" id="2.30.42.10">
    <property type="match status" value="2"/>
</dbReference>
<dbReference type="InterPro" id="IPR008915">
    <property type="entry name" value="Peptidase_M50"/>
</dbReference>
<dbReference type="EC" id="3.4.24.-" evidence="11"/>
<keyword evidence="9 11" id="KW-0482">Metalloprotease</keyword>
<evidence type="ECO:0000256" key="4">
    <source>
        <dbReference type="ARBA" id="ARBA00022670"/>
    </source>
</evidence>
<gene>
    <name evidence="13" type="primary">rseP</name>
    <name evidence="13" type="ORF">NCTC13337_00074</name>
</gene>
<comment type="similarity">
    <text evidence="3 11">Belongs to the peptidase M50B family.</text>
</comment>
<keyword evidence="5 11" id="KW-0812">Transmembrane</keyword>
<dbReference type="GO" id="GO:0004222">
    <property type="term" value="F:metalloendopeptidase activity"/>
    <property type="evidence" value="ECO:0007669"/>
    <property type="project" value="InterPro"/>
</dbReference>
<keyword evidence="8 11" id="KW-1133">Transmembrane helix</keyword>
<feature type="transmembrane region" description="Helical" evidence="11">
    <location>
        <begin position="431"/>
        <end position="449"/>
    </location>
</feature>
<dbReference type="Proteomes" id="UP000254601">
    <property type="component" value="Unassembled WGS sequence"/>
</dbReference>
<evidence type="ECO:0000256" key="7">
    <source>
        <dbReference type="ARBA" id="ARBA00022833"/>
    </source>
</evidence>
<keyword evidence="7 11" id="KW-0862">Zinc</keyword>
<evidence type="ECO:0000256" key="11">
    <source>
        <dbReference type="RuleBase" id="RU362031"/>
    </source>
</evidence>
<feature type="transmembrane region" description="Helical" evidence="11">
    <location>
        <begin position="383"/>
        <end position="401"/>
    </location>
</feature>
<accession>A0A380MLL1</accession>
<sequence length="457" mass="50708">MAVLWGLLGFTITIGILVTIHEWGHFTVARFFNVKILRFSLGFGKPFLSWTGKKDGTKYTLAPIPLGGFVQMYGESKDKDIPPEERHRTFAAKPAWQRFLIAFAGPFVNLVFAVLAFALLFMNGVSGVRPEILYITPDSMAAKAGLQVGDTLTQINGTNVVLSTDADVALSTAPHKPITIEYLRKDQPHQTTLNFSHLKVGDELNISQVTGMMLVDHRYPAWIGKVMPDSPAEKIGLKPKDKILAINQEKIPEESGVYVVASILKNLANQPISLTVLRDNQSITLEGNLGERELKNHQMIGYLGVQWAYEPPSQAFFDQYGVIQKYSLFPALAKGIEKTGYYVKLTFEMFGRLIKREVSLDNMGGPLTIGDAAGQTLRVGGDVFLNFLGIVSLSLAAINLLPIPMLDGGHMLFCVLEMIRRKPLGKSAEKWSYRIGASIVLTFMGFVILKDLWRYLL</sequence>
<evidence type="ECO:0000256" key="8">
    <source>
        <dbReference type="ARBA" id="ARBA00022989"/>
    </source>
</evidence>
<dbReference type="AlphaFoldDB" id="A0A380MLL1"/>
<dbReference type="PANTHER" id="PTHR42837">
    <property type="entry name" value="REGULATOR OF SIGMA-E PROTEASE RSEP"/>
    <property type="match status" value="1"/>
</dbReference>
<dbReference type="Pfam" id="PF17820">
    <property type="entry name" value="PDZ_6"/>
    <property type="match status" value="2"/>
</dbReference>
<protein>
    <recommendedName>
        <fullName evidence="11">Zinc metalloprotease</fullName>
        <ecNumber evidence="11">3.4.24.-</ecNumber>
    </recommendedName>
</protein>
<keyword evidence="14" id="KW-1185">Reference proteome</keyword>
<evidence type="ECO:0000256" key="3">
    <source>
        <dbReference type="ARBA" id="ARBA00007931"/>
    </source>
</evidence>
<dbReference type="InterPro" id="IPR036034">
    <property type="entry name" value="PDZ_sf"/>
</dbReference>
<evidence type="ECO:0000313" key="14">
    <source>
        <dbReference type="Proteomes" id="UP000254601"/>
    </source>
</evidence>